<feature type="domain" description="Poly(A) polymerase nucleotidyltransferase" evidence="2">
    <location>
        <begin position="250"/>
        <end position="384"/>
    </location>
</feature>
<dbReference type="Pfam" id="PF20750">
    <property type="entry name" value="PAP_NTPase"/>
    <property type="match status" value="1"/>
</dbReference>
<comment type="caution">
    <text evidence="3">The sequence shown here is derived from an EMBL/GenBank/DDBJ whole genome shotgun (WGS) entry which is preliminary data.</text>
</comment>
<evidence type="ECO:0000259" key="2">
    <source>
        <dbReference type="Pfam" id="PF20750"/>
    </source>
</evidence>
<organism evidence="3 4">
    <name type="scientific">Senna tora</name>
    <dbReference type="NCBI Taxonomy" id="362788"/>
    <lineage>
        <taxon>Eukaryota</taxon>
        <taxon>Viridiplantae</taxon>
        <taxon>Streptophyta</taxon>
        <taxon>Embryophyta</taxon>
        <taxon>Tracheophyta</taxon>
        <taxon>Spermatophyta</taxon>
        <taxon>Magnoliopsida</taxon>
        <taxon>eudicotyledons</taxon>
        <taxon>Gunneridae</taxon>
        <taxon>Pentapetalae</taxon>
        <taxon>rosids</taxon>
        <taxon>fabids</taxon>
        <taxon>Fabales</taxon>
        <taxon>Fabaceae</taxon>
        <taxon>Caesalpinioideae</taxon>
        <taxon>Cassia clade</taxon>
        <taxon>Senna</taxon>
    </lineage>
</organism>
<accession>A0A834X801</accession>
<dbReference type="PANTHER" id="PTHR10682:SF33">
    <property type="entry name" value="NUCLEAR POLY(A) POLYMERASE 3"/>
    <property type="match status" value="1"/>
</dbReference>
<reference evidence="3" key="1">
    <citation type="submission" date="2020-09" db="EMBL/GenBank/DDBJ databases">
        <title>Genome-Enabled Discovery of Anthraquinone Biosynthesis in Senna tora.</title>
        <authorList>
            <person name="Kang S.-H."/>
            <person name="Pandey R.P."/>
            <person name="Lee C.-M."/>
            <person name="Sim J.-S."/>
            <person name="Jeong J.-T."/>
            <person name="Choi B.-S."/>
            <person name="Jung M."/>
            <person name="Ginzburg D."/>
            <person name="Zhao K."/>
            <person name="Won S.Y."/>
            <person name="Oh T.-J."/>
            <person name="Yu Y."/>
            <person name="Kim N.-H."/>
            <person name="Lee O.R."/>
            <person name="Lee T.-H."/>
            <person name="Bashyal P."/>
            <person name="Kim T.-S."/>
            <person name="Lee W.-H."/>
            <person name="Kawkins C."/>
            <person name="Kim C.-K."/>
            <person name="Kim J.S."/>
            <person name="Ahn B.O."/>
            <person name="Rhee S.Y."/>
            <person name="Sohng J.K."/>
        </authorList>
    </citation>
    <scope>NUCLEOTIDE SEQUENCE</scope>
    <source>
        <tissue evidence="3">Leaf</tissue>
    </source>
</reference>
<sequence length="387" mass="44159">MPTPTHVSTPLNHGSNTTETLTSSQAALPEDKGATQFARSERKRSEVWNHMVKVKKMDKTLLFVITVRLSLVQKSDILKIHEGEIEGFKNLLGVNTGRIAITTDIWNSRNKKRFLYVLTLHTMDVIADTLLKGRIIHMHCCAHILNLIVKDGLSVIDKAIETIRDSVEYWIATPSRYKFKVVEYYFLRIYKDQSGHYSEEVRNIMYELLQEYQANPNTDESSPHTYVSASESTLNLPGDKGVLLTWLDDEDEKSMALHRLMTNEGLVSSPEEEMRRKLAIQKLKQIVSSWIKKGVWNRRLLKRHISITSATVLTFGSYGLGVHSPKFDIDTLCVAPFVTSMVDDFFISLHVMLEKRLKISDIHCVKSAKVPLMRLKFDGISIDLPIT</sequence>
<dbReference type="InterPro" id="IPR012337">
    <property type="entry name" value="RNaseH-like_sf"/>
</dbReference>
<name>A0A834X801_9FABA</name>
<dbReference type="PANTHER" id="PTHR10682">
    <property type="entry name" value="POLY A POLYMERASE"/>
    <property type="match status" value="1"/>
</dbReference>
<evidence type="ECO:0000256" key="1">
    <source>
        <dbReference type="SAM" id="MobiDB-lite"/>
    </source>
</evidence>
<dbReference type="SUPFAM" id="SSF53098">
    <property type="entry name" value="Ribonuclease H-like"/>
    <property type="match status" value="1"/>
</dbReference>
<protein>
    <submittedName>
        <fullName evidence="3">Nuclear poly(A) polymerase 3 isoform X1</fullName>
    </submittedName>
</protein>
<dbReference type="Proteomes" id="UP000634136">
    <property type="component" value="Unassembled WGS sequence"/>
</dbReference>
<dbReference type="GO" id="GO:0005634">
    <property type="term" value="C:nucleus"/>
    <property type="evidence" value="ECO:0007669"/>
    <property type="project" value="TreeGrafter"/>
</dbReference>
<keyword evidence="4" id="KW-1185">Reference proteome</keyword>
<dbReference type="SUPFAM" id="SSF81301">
    <property type="entry name" value="Nucleotidyltransferase"/>
    <property type="match status" value="1"/>
</dbReference>
<dbReference type="InterPro" id="IPR043519">
    <property type="entry name" value="NT_sf"/>
</dbReference>
<dbReference type="CDD" id="cd05402">
    <property type="entry name" value="NT_PAP_TUTase"/>
    <property type="match status" value="1"/>
</dbReference>
<gene>
    <name evidence="3" type="ORF">G2W53_008192</name>
</gene>
<dbReference type="GO" id="GO:1990817">
    <property type="term" value="F:poly(A) RNA polymerase activity"/>
    <property type="evidence" value="ECO:0007669"/>
    <property type="project" value="TreeGrafter"/>
</dbReference>
<dbReference type="EMBL" id="JAAIUW010000003">
    <property type="protein sequence ID" value="KAF7839710.1"/>
    <property type="molecule type" value="Genomic_DNA"/>
</dbReference>
<evidence type="ECO:0000313" key="3">
    <source>
        <dbReference type="EMBL" id="KAF7839710.1"/>
    </source>
</evidence>
<proteinExistence type="predicted"/>
<feature type="region of interest" description="Disordered" evidence="1">
    <location>
        <begin position="1"/>
        <end position="23"/>
    </location>
</feature>
<dbReference type="InterPro" id="IPR048840">
    <property type="entry name" value="PolA_pol_NTPase"/>
</dbReference>
<dbReference type="AlphaFoldDB" id="A0A834X801"/>
<dbReference type="Gene3D" id="3.30.460.10">
    <property type="entry name" value="Beta Polymerase, domain 2"/>
    <property type="match status" value="1"/>
</dbReference>
<dbReference type="OrthoDB" id="412748at2759"/>
<evidence type="ECO:0000313" key="4">
    <source>
        <dbReference type="Proteomes" id="UP000634136"/>
    </source>
</evidence>